<feature type="compositionally biased region" description="Polar residues" evidence="1">
    <location>
        <begin position="341"/>
        <end position="367"/>
    </location>
</feature>
<evidence type="ECO:0000313" key="2">
    <source>
        <dbReference type="EMBL" id="CAB4002311.1"/>
    </source>
</evidence>
<name>A0A6S7I6X5_PARCT</name>
<accession>A0A6S7I6X5</accession>
<evidence type="ECO:0000256" key="1">
    <source>
        <dbReference type="SAM" id="MobiDB-lite"/>
    </source>
</evidence>
<evidence type="ECO:0000313" key="3">
    <source>
        <dbReference type="Proteomes" id="UP001152795"/>
    </source>
</evidence>
<feature type="region of interest" description="Disordered" evidence="1">
    <location>
        <begin position="336"/>
        <end position="445"/>
    </location>
</feature>
<dbReference type="Proteomes" id="UP001152795">
    <property type="component" value="Unassembled WGS sequence"/>
</dbReference>
<dbReference type="AlphaFoldDB" id="A0A6S7I6X5"/>
<organism evidence="2 3">
    <name type="scientific">Paramuricea clavata</name>
    <name type="common">Red gorgonian</name>
    <name type="synonym">Violescent sea-whip</name>
    <dbReference type="NCBI Taxonomy" id="317549"/>
    <lineage>
        <taxon>Eukaryota</taxon>
        <taxon>Metazoa</taxon>
        <taxon>Cnidaria</taxon>
        <taxon>Anthozoa</taxon>
        <taxon>Octocorallia</taxon>
        <taxon>Malacalcyonacea</taxon>
        <taxon>Plexauridae</taxon>
        <taxon>Paramuricea</taxon>
    </lineage>
</organism>
<protein>
    <submittedName>
        <fullName evidence="2">Uncharacterized protein</fullName>
    </submittedName>
</protein>
<reference evidence="2" key="1">
    <citation type="submission" date="2020-04" db="EMBL/GenBank/DDBJ databases">
        <authorList>
            <person name="Alioto T."/>
            <person name="Alioto T."/>
            <person name="Gomez Garrido J."/>
        </authorList>
    </citation>
    <scope>NUCLEOTIDE SEQUENCE</scope>
    <source>
        <strain evidence="2">A484AB</strain>
    </source>
</reference>
<sequence>MELSWSDNEVPLSSFVERFTLPQIVQVGEGLYGETDETTLSRGQELNLHLLKDTQCYSGITETGEELHIPLNSPHKVHVFSEKRLEKYDSPRELSVLFPQKYKHVRLQSSQENSSDNTETIEAGETLRALYFDKDRKNLVCVDKNGCEVTLEMHQLSAIKVIEKTEDPVFIAEVYHRFSLPLTVQFIQQANSSVQLARGLIHLKKVIIKQTVIATSRDVDSNSILTFPSALDVTVIAPQETTLAHPEYRKLCENLNMKVDLKKVEETIEKDEEIYDDVQACIVKAIPYAEAFFGNRAAPCTSAENNNNYVEPDEYLDEDNYVDIDRNLFTRPVEVTRQESRSTTLPATRSETSYVTLPGPNQENSGTKKPITLPAIRRETSPVTSPGMSKQSSHTKQSISLPATRRETSPVTSPSTRKQKSSFIKKLTRKLSKGSSSGTFVLNLP</sequence>
<proteinExistence type="predicted"/>
<comment type="caution">
    <text evidence="2">The sequence shown here is derived from an EMBL/GenBank/DDBJ whole genome shotgun (WGS) entry which is preliminary data.</text>
</comment>
<gene>
    <name evidence="2" type="ORF">PACLA_8A025983</name>
</gene>
<dbReference type="EMBL" id="CACRXK020004320">
    <property type="protein sequence ID" value="CAB4002311.1"/>
    <property type="molecule type" value="Genomic_DNA"/>
</dbReference>
<feature type="compositionally biased region" description="Polar residues" evidence="1">
    <location>
        <begin position="433"/>
        <end position="445"/>
    </location>
</feature>
<dbReference type="OrthoDB" id="6021179at2759"/>
<feature type="compositionally biased region" description="Polar residues" evidence="1">
    <location>
        <begin position="381"/>
        <end position="401"/>
    </location>
</feature>
<keyword evidence="3" id="KW-1185">Reference proteome</keyword>